<organism evidence="1">
    <name type="scientific">marine metagenome</name>
    <dbReference type="NCBI Taxonomy" id="408172"/>
    <lineage>
        <taxon>unclassified sequences</taxon>
        <taxon>metagenomes</taxon>
        <taxon>ecological metagenomes</taxon>
    </lineage>
</organism>
<dbReference type="EMBL" id="UINC01157128">
    <property type="protein sequence ID" value="SVD53947.1"/>
    <property type="molecule type" value="Genomic_DNA"/>
</dbReference>
<gene>
    <name evidence="1" type="ORF">METZ01_LOCUS406801</name>
</gene>
<feature type="non-terminal residue" evidence="1">
    <location>
        <position position="42"/>
    </location>
</feature>
<evidence type="ECO:0000313" key="1">
    <source>
        <dbReference type="EMBL" id="SVD53947.1"/>
    </source>
</evidence>
<accession>A0A382W554</accession>
<reference evidence="1" key="1">
    <citation type="submission" date="2018-05" db="EMBL/GenBank/DDBJ databases">
        <authorList>
            <person name="Lanie J.A."/>
            <person name="Ng W.-L."/>
            <person name="Kazmierczak K.M."/>
            <person name="Andrzejewski T.M."/>
            <person name="Davidsen T.M."/>
            <person name="Wayne K.J."/>
            <person name="Tettelin H."/>
            <person name="Glass J.I."/>
            <person name="Rusch D."/>
            <person name="Podicherti R."/>
            <person name="Tsui H.-C.T."/>
            <person name="Winkler M.E."/>
        </authorList>
    </citation>
    <scope>NUCLEOTIDE SEQUENCE</scope>
</reference>
<dbReference type="AlphaFoldDB" id="A0A382W554"/>
<sequence length="42" mass="4846">MKNYLNFENDIKNLEGELGELKDSYNQKGLAEVDTDKISKIQ</sequence>
<proteinExistence type="predicted"/>
<name>A0A382W554_9ZZZZ</name>
<protein>
    <submittedName>
        <fullName evidence="1">Uncharacterized protein</fullName>
    </submittedName>
</protein>